<dbReference type="AlphaFoldDB" id="A0A4V6NGQ5"/>
<reference evidence="3 4" key="1">
    <citation type="submission" date="2019-03" db="EMBL/GenBank/DDBJ databases">
        <title>Genomic Encyclopedia of Type Strains, Phase IV (KMG-IV): sequencing the most valuable type-strain genomes for metagenomic binning, comparative biology and taxonomic classification.</title>
        <authorList>
            <person name="Goeker M."/>
        </authorList>
    </citation>
    <scope>NUCLEOTIDE SEQUENCE [LARGE SCALE GENOMIC DNA]</scope>
    <source>
        <strain evidence="3 4">DSM 100451</strain>
    </source>
</reference>
<dbReference type="STRING" id="1650663.GCA_001486665_02708"/>
<evidence type="ECO:0000256" key="1">
    <source>
        <dbReference type="SAM" id="MobiDB-lite"/>
    </source>
</evidence>
<name>A0A4V6NGQ5_9FIRM</name>
<evidence type="ECO:0000313" key="4">
    <source>
        <dbReference type="Proteomes" id="UP000295184"/>
    </source>
</evidence>
<evidence type="ECO:0000313" key="3">
    <source>
        <dbReference type="EMBL" id="TCL60157.1"/>
    </source>
</evidence>
<gene>
    <name evidence="3" type="ORF">EDD77_10433</name>
</gene>
<feature type="region of interest" description="Disordered" evidence="1">
    <location>
        <begin position="146"/>
        <end position="167"/>
    </location>
</feature>
<protein>
    <submittedName>
        <fullName evidence="3">Uncharacterized protein</fullName>
    </submittedName>
</protein>
<dbReference type="OrthoDB" id="9989458at2"/>
<dbReference type="RefSeq" id="WP_058965779.1">
    <property type="nucleotide sequence ID" value="NZ_CABKVM010000018.1"/>
</dbReference>
<evidence type="ECO:0000256" key="2">
    <source>
        <dbReference type="SAM" id="SignalP"/>
    </source>
</evidence>
<dbReference type="Proteomes" id="UP000295184">
    <property type="component" value="Unassembled WGS sequence"/>
</dbReference>
<dbReference type="EMBL" id="SLUM01000004">
    <property type="protein sequence ID" value="TCL60157.1"/>
    <property type="molecule type" value="Genomic_DNA"/>
</dbReference>
<accession>A0A4V6NGQ5</accession>
<organism evidence="3 4">
    <name type="scientific">Allofournierella massiliensis</name>
    <dbReference type="NCBI Taxonomy" id="1650663"/>
    <lineage>
        <taxon>Bacteria</taxon>
        <taxon>Bacillati</taxon>
        <taxon>Bacillota</taxon>
        <taxon>Clostridia</taxon>
        <taxon>Eubacteriales</taxon>
        <taxon>Oscillospiraceae</taxon>
        <taxon>Allofournierella</taxon>
    </lineage>
</organism>
<sequence length="214" mass="20780">MKKVISTVAALALAAAMATSAFAAGSGYTKDELKAKAAEYSNQAAAYGVDMAQVNAAIDGLTDSASVDVAAVKAAAEKAQAALQTANSQTEIGNIVDTALAEMKAAAGNNSVEAGDVSVQLNLDGSATVKAEVKVGGVSITASKTTVANTDRAPEWTDSSSKADSTTAATSGAAASTAGVIKATGLNTTGAAVVALAVASVLGAAAVKARKLGE</sequence>
<comment type="caution">
    <text evidence="3">The sequence shown here is derived from an EMBL/GenBank/DDBJ whole genome shotgun (WGS) entry which is preliminary data.</text>
</comment>
<feature type="chain" id="PRO_5020744505" evidence="2">
    <location>
        <begin position="24"/>
        <end position="214"/>
    </location>
</feature>
<proteinExistence type="predicted"/>
<keyword evidence="2" id="KW-0732">Signal</keyword>
<dbReference type="GeneID" id="97382341"/>
<feature type="compositionally biased region" description="Low complexity" evidence="1">
    <location>
        <begin position="157"/>
        <end position="167"/>
    </location>
</feature>
<feature type="signal peptide" evidence="2">
    <location>
        <begin position="1"/>
        <end position="23"/>
    </location>
</feature>